<evidence type="ECO:0000256" key="1">
    <source>
        <dbReference type="SAM" id="Phobius"/>
    </source>
</evidence>
<evidence type="ECO:0000313" key="2">
    <source>
        <dbReference type="EMBL" id="ACV61760.1"/>
    </source>
</evidence>
<dbReference type="RefSeq" id="WP_015756477.1">
    <property type="nucleotide sequence ID" value="NC_013216.1"/>
</dbReference>
<organism evidence="2 3">
    <name type="scientific">Desulfofarcimen acetoxidans (strain ATCC 49208 / DSM 771 / KCTC 5769 / VKM B-1644 / 5575)</name>
    <name type="common">Desulfotomaculum acetoxidans</name>
    <dbReference type="NCBI Taxonomy" id="485916"/>
    <lineage>
        <taxon>Bacteria</taxon>
        <taxon>Bacillati</taxon>
        <taxon>Bacillota</taxon>
        <taxon>Clostridia</taxon>
        <taxon>Eubacteriales</taxon>
        <taxon>Peptococcaceae</taxon>
        <taxon>Desulfofarcimen</taxon>
    </lineage>
</organism>
<feature type="transmembrane region" description="Helical" evidence="1">
    <location>
        <begin position="35"/>
        <end position="52"/>
    </location>
</feature>
<proteinExistence type="predicted"/>
<feature type="transmembrane region" description="Helical" evidence="1">
    <location>
        <begin position="7"/>
        <end position="23"/>
    </location>
</feature>
<keyword evidence="1" id="KW-1133">Transmembrane helix</keyword>
<keyword evidence="3" id="KW-1185">Reference proteome</keyword>
<feature type="transmembrane region" description="Helical" evidence="1">
    <location>
        <begin position="77"/>
        <end position="97"/>
    </location>
</feature>
<keyword evidence="1" id="KW-0812">Transmembrane</keyword>
<dbReference type="AlphaFoldDB" id="C8W296"/>
<dbReference type="Proteomes" id="UP000002217">
    <property type="component" value="Chromosome"/>
</dbReference>
<dbReference type="HOGENOM" id="CLU_159837_0_0_9"/>
<evidence type="ECO:0000313" key="3">
    <source>
        <dbReference type="Proteomes" id="UP000002217"/>
    </source>
</evidence>
<accession>C8W296</accession>
<sequence length="127" mass="14788">MIKKVKLVTCIIISLVILGYTFYKWLANEHIGKNELFSITFILSTLFSTLTWSPTRQEGITEDEELGRYIILRSTKISYFVLVFSILIIFIIEELVFKIENMALLLVLCLSLIILPCTEYLIAKKYR</sequence>
<dbReference type="EMBL" id="CP001720">
    <property type="protein sequence ID" value="ACV61760.1"/>
    <property type="molecule type" value="Genomic_DNA"/>
</dbReference>
<dbReference type="KEGG" id="dae:Dtox_0856"/>
<protein>
    <submittedName>
        <fullName evidence="2">Uncharacterized protein</fullName>
    </submittedName>
</protein>
<name>C8W296_DESAS</name>
<keyword evidence="1" id="KW-0472">Membrane</keyword>
<reference evidence="2 3" key="1">
    <citation type="journal article" date="2009" name="Stand. Genomic Sci.">
        <title>Complete genome sequence of Desulfotomaculum acetoxidans type strain (5575).</title>
        <authorList>
            <person name="Spring S."/>
            <person name="Lapidus A."/>
            <person name="Schroder M."/>
            <person name="Gleim D."/>
            <person name="Sims D."/>
            <person name="Meincke L."/>
            <person name="Glavina Del Rio T."/>
            <person name="Tice H."/>
            <person name="Copeland A."/>
            <person name="Cheng J.F."/>
            <person name="Lucas S."/>
            <person name="Chen F."/>
            <person name="Nolan M."/>
            <person name="Bruce D."/>
            <person name="Goodwin L."/>
            <person name="Pitluck S."/>
            <person name="Ivanova N."/>
            <person name="Mavromatis K."/>
            <person name="Mikhailova N."/>
            <person name="Pati A."/>
            <person name="Chen A."/>
            <person name="Palaniappan K."/>
            <person name="Land M."/>
            <person name="Hauser L."/>
            <person name="Chang Y.J."/>
            <person name="Jeffries C.D."/>
            <person name="Chain P."/>
            <person name="Saunders E."/>
            <person name="Brettin T."/>
            <person name="Detter J.C."/>
            <person name="Goker M."/>
            <person name="Bristow J."/>
            <person name="Eisen J.A."/>
            <person name="Markowitz V."/>
            <person name="Hugenholtz P."/>
            <person name="Kyrpides N.C."/>
            <person name="Klenk H.P."/>
            <person name="Han C."/>
        </authorList>
    </citation>
    <scope>NUCLEOTIDE SEQUENCE [LARGE SCALE GENOMIC DNA]</scope>
    <source>
        <strain evidence="3">ATCC 49208 / DSM 771 / VKM B-1644</strain>
    </source>
</reference>
<gene>
    <name evidence="2" type="ordered locus">Dtox_0856</name>
</gene>
<dbReference type="OrthoDB" id="2357358at2"/>
<feature type="transmembrane region" description="Helical" evidence="1">
    <location>
        <begin position="103"/>
        <end position="123"/>
    </location>
</feature>